<accession>A0A341AWH3</accession>
<feature type="region of interest" description="Disordered" evidence="5">
    <location>
        <begin position="102"/>
        <end position="125"/>
    </location>
</feature>
<evidence type="ECO:0000256" key="1">
    <source>
        <dbReference type="ARBA" id="ARBA00022723"/>
    </source>
</evidence>
<protein>
    <submittedName>
        <fullName evidence="9">WASH complex subunit 2-like isoform X6</fullName>
    </submittedName>
</protein>
<dbReference type="SUPFAM" id="SSF118310">
    <property type="entry name" value="AN1-like Zinc finger"/>
    <property type="match status" value="1"/>
</dbReference>
<feature type="domain" description="AN1-type" evidence="7">
    <location>
        <begin position="2011"/>
        <end position="2058"/>
    </location>
</feature>
<dbReference type="InParanoid" id="A0A341AWH3"/>
<feature type="region of interest" description="Disordered" evidence="5">
    <location>
        <begin position="1582"/>
        <end position="1605"/>
    </location>
</feature>
<proteinExistence type="predicted"/>
<feature type="region of interest" description="Disordered" evidence="5">
    <location>
        <begin position="1032"/>
        <end position="1059"/>
    </location>
</feature>
<feature type="compositionally biased region" description="Basic and acidic residues" evidence="5">
    <location>
        <begin position="915"/>
        <end position="929"/>
    </location>
</feature>
<feature type="compositionally biased region" description="Basic residues" evidence="5">
    <location>
        <begin position="1582"/>
        <end position="1592"/>
    </location>
</feature>
<dbReference type="Proteomes" id="UP000252040">
    <property type="component" value="Unplaced"/>
</dbReference>
<keyword evidence="2 4" id="KW-0863">Zinc-finger</keyword>
<feature type="region of interest" description="Disordered" evidence="5">
    <location>
        <begin position="586"/>
        <end position="651"/>
    </location>
</feature>
<feature type="region of interest" description="Disordered" evidence="5">
    <location>
        <begin position="1299"/>
        <end position="1330"/>
    </location>
</feature>
<feature type="compositionally biased region" description="Basic and acidic residues" evidence="5">
    <location>
        <begin position="1207"/>
        <end position="1216"/>
    </location>
</feature>
<dbReference type="InterPro" id="IPR035896">
    <property type="entry name" value="AN1-like_Znf"/>
</dbReference>
<keyword evidence="1" id="KW-0479">Metal-binding</keyword>
<feature type="compositionally biased region" description="Basic and acidic residues" evidence="5">
    <location>
        <begin position="1318"/>
        <end position="1330"/>
    </location>
</feature>
<dbReference type="FunCoup" id="A0A341AWH3">
    <property type="interactions" value="2141"/>
</dbReference>
<dbReference type="SMART" id="SM00154">
    <property type="entry name" value="ZnF_AN1"/>
    <property type="match status" value="1"/>
</dbReference>
<feature type="region of interest" description="Disordered" evidence="5">
    <location>
        <begin position="425"/>
        <end position="572"/>
    </location>
</feature>
<feature type="compositionally biased region" description="Basic and acidic residues" evidence="5">
    <location>
        <begin position="742"/>
        <end position="752"/>
    </location>
</feature>
<keyword evidence="3" id="KW-0862">Zinc</keyword>
<dbReference type="GeneID" id="112395738"/>
<dbReference type="Pfam" id="PF00240">
    <property type="entry name" value="ubiquitin"/>
    <property type="match status" value="1"/>
</dbReference>
<evidence type="ECO:0000259" key="6">
    <source>
        <dbReference type="PROSITE" id="PS50053"/>
    </source>
</evidence>
<dbReference type="PROSITE" id="PS50053">
    <property type="entry name" value="UBIQUITIN_2"/>
    <property type="match status" value="1"/>
</dbReference>
<dbReference type="InterPro" id="IPR019956">
    <property type="entry name" value="Ubiquitin_dom"/>
</dbReference>
<dbReference type="InterPro" id="IPR053061">
    <property type="entry name" value="AN1-type_zinc_finger"/>
</dbReference>
<feature type="compositionally biased region" description="Polar residues" evidence="5">
    <location>
        <begin position="625"/>
        <end position="636"/>
    </location>
</feature>
<evidence type="ECO:0000256" key="4">
    <source>
        <dbReference type="PROSITE-ProRule" id="PRU00449"/>
    </source>
</evidence>
<feature type="compositionally biased region" description="Acidic residues" evidence="5">
    <location>
        <begin position="452"/>
        <end position="461"/>
    </location>
</feature>
<dbReference type="STRING" id="1706337.A0A341AWH3"/>
<feature type="region of interest" description="Disordered" evidence="5">
    <location>
        <begin position="1071"/>
        <end position="1091"/>
    </location>
</feature>
<organism evidence="8 9">
    <name type="scientific">Neophocaena asiaeorientalis asiaeorientalis</name>
    <name type="common">Yangtze finless porpoise</name>
    <name type="synonym">Neophocaena phocaenoides subsp. asiaeorientalis</name>
    <dbReference type="NCBI Taxonomy" id="1706337"/>
    <lineage>
        <taxon>Eukaryota</taxon>
        <taxon>Metazoa</taxon>
        <taxon>Chordata</taxon>
        <taxon>Craniata</taxon>
        <taxon>Vertebrata</taxon>
        <taxon>Euteleostomi</taxon>
        <taxon>Mammalia</taxon>
        <taxon>Eutheria</taxon>
        <taxon>Laurasiatheria</taxon>
        <taxon>Artiodactyla</taxon>
        <taxon>Whippomorpha</taxon>
        <taxon>Cetacea</taxon>
        <taxon>Odontoceti</taxon>
        <taxon>Phocoenidae</taxon>
        <taxon>Neophocaena</taxon>
    </lineage>
</organism>
<dbReference type="PROSITE" id="PS51039">
    <property type="entry name" value="ZF_AN1"/>
    <property type="match status" value="1"/>
</dbReference>
<evidence type="ECO:0000259" key="7">
    <source>
        <dbReference type="PROSITE" id="PS51039"/>
    </source>
</evidence>
<dbReference type="Gene3D" id="3.10.20.90">
    <property type="entry name" value="Phosphatidylinositol 3-kinase Catalytic Subunit, Chain A, domain 1"/>
    <property type="match status" value="1"/>
</dbReference>
<dbReference type="InterPro" id="IPR029341">
    <property type="entry name" value="FAM21/CAPZIP"/>
</dbReference>
<feature type="domain" description="Ubiquitin-like" evidence="6">
    <location>
        <begin position="1390"/>
        <end position="1465"/>
    </location>
</feature>
<dbReference type="Pfam" id="PF01428">
    <property type="entry name" value="zf-AN1"/>
    <property type="match status" value="1"/>
</dbReference>
<dbReference type="Gene3D" id="4.10.1110.10">
    <property type="entry name" value="AN1-like Zinc finger"/>
    <property type="match status" value="1"/>
</dbReference>
<dbReference type="PANTHER" id="PTHR46728:SF1">
    <property type="entry name" value="AN1-TYPE ZINC FINGER PROTEIN 4"/>
    <property type="match status" value="1"/>
</dbReference>
<keyword evidence="8" id="KW-1185">Reference proteome</keyword>
<dbReference type="PANTHER" id="PTHR46728">
    <property type="entry name" value="AN1-TYPE ZINC FINGER PROTEIN 4"/>
    <property type="match status" value="1"/>
</dbReference>
<gene>
    <name evidence="9" type="primary">LOC112395738</name>
</gene>
<feature type="compositionally biased region" description="Low complexity" evidence="5">
    <location>
        <begin position="695"/>
        <end position="710"/>
    </location>
</feature>
<feature type="compositionally biased region" description="Gly residues" evidence="5">
    <location>
        <begin position="356"/>
        <end position="366"/>
    </location>
</feature>
<feature type="compositionally biased region" description="Basic and acidic residues" evidence="5">
    <location>
        <begin position="600"/>
        <end position="609"/>
    </location>
</feature>
<reference evidence="9" key="1">
    <citation type="submission" date="2025-08" db="UniProtKB">
        <authorList>
            <consortium name="RefSeq"/>
        </authorList>
    </citation>
    <scope>IDENTIFICATION</scope>
    <source>
        <tissue evidence="9">Meat</tissue>
    </source>
</reference>
<feature type="compositionally biased region" description="Basic and acidic residues" evidence="5">
    <location>
        <begin position="234"/>
        <end position="244"/>
    </location>
</feature>
<evidence type="ECO:0000313" key="8">
    <source>
        <dbReference type="Proteomes" id="UP000252040"/>
    </source>
</evidence>
<dbReference type="InterPro" id="IPR000058">
    <property type="entry name" value="Znf_AN1"/>
</dbReference>
<dbReference type="SMART" id="SM00213">
    <property type="entry name" value="UBQ"/>
    <property type="match status" value="1"/>
</dbReference>
<feature type="compositionally biased region" description="Low complexity" evidence="5">
    <location>
        <begin position="202"/>
        <end position="214"/>
    </location>
</feature>
<feature type="region of interest" description="Disordered" evidence="5">
    <location>
        <begin position="202"/>
        <end position="406"/>
    </location>
</feature>
<feature type="compositionally biased region" description="Basic and acidic residues" evidence="5">
    <location>
        <begin position="107"/>
        <end position="125"/>
    </location>
</feature>
<feature type="compositionally biased region" description="Basic residues" evidence="5">
    <location>
        <begin position="1032"/>
        <end position="1044"/>
    </location>
</feature>
<dbReference type="CDD" id="cd01802">
    <property type="entry name" value="Ubl_ZFAND4"/>
    <property type="match status" value="1"/>
</dbReference>
<evidence type="ECO:0000256" key="2">
    <source>
        <dbReference type="ARBA" id="ARBA00022771"/>
    </source>
</evidence>
<feature type="region of interest" description="Disordered" evidence="5">
    <location>
        <begin position="695"/>
        <end position="794"/>
    </location>
</feature>
<dbReference type="Pfam" id="PF15255">
    <property type="entry name" value="CAP-ZIP_m"/>
    <property type="match status" value="1"/>
</dbReference>
<name>A0A341AWH3_NEOAA</name>
<dbReference type="InterPro" id="IPR000626">
    <property type="entry name" value="Ubiquitin-like_dom"/>
</dbReference>
<feature type="compositionally biased region" description="Polar residues" evidence="5">
    <location>
        <begin position="1299"/>
        <end position="1317"/>
    </location>
</feature>
<feature type="compositionally biased region" description="Basic and acidic residues" evidence="5">
    <location>
        <begin position="293"/>
        <end position="307"/>
    </location>
</feature>
<evidence type="ECO:0000313" key="9">
    <source>
        <dbReference type="RefSeq" id="XP_024594860.1"/>
    </source>
</evidence>
<feature type="compositionally biased region" description="Basic and acidic residues" evidence="5">
    <location>
        <begin position="898"/>
        <end position="907"/>
    </location>
</feature>
<feature type="compositionally biased region" description="Acidic residues" evidence="5">
    <location>
        <begin position="250"/>
        <end position="259"/>
    </location>
</feature>
<dbReference type="SUPFAM" id="SSF54236">
    <property type="entry name" value="Ubiquitin-like"/>
    <property type="match status" value="1"/>
</dbReference>
<feature type="region of interest" description="Disordered" evidence="5">
    <location>
        <begin position="1139"/>
        <end position="1225"/>
    </location>
</feature>
<dbReference type="PRINTS" id="PR00348">
    <property type="entry name" value="UBIQUITIN"/>
</dbReference>
<evidence type="ECO:0000256" key="3">
    <source>
        <dbReference type="ARBA" id="ARBA00022833"/>
    </source>
</evidence>
<evidence type="ECO:0000256" key="5">
    <source>
        <dbReference type="SAM" id="MobiDB-lite"/>
    </source>
</evidence>
<dbReference type="InterPro" id="IPR029071">
    <property type="entry name" value="Ubiquitin-like_domsf"/>
</dbReference>
<feature type="compositionally biased region" description="Acidic residues" evidence="5">
    <location>
        <begin position="266"/>
        <end position="276"/>
    </location>
</feature>
<dbReference type="GO" id="GO:0008270">
    <property type="term" value="F:zinc ion binding"/>
    <property type="evidence" value="ECO:0007669"/>
    <property type="project" value="UniProtKB-KW"/>
</dbReference>
<feature type="region of interest" description="Disordered" evidence="5">
    <location>
        <begin position="1"/>
        <end position="20"/>
    </location>
</feature>
<dbReference type="RefSeq" id="XP_024594860.1">
    <property type="nucleotide sequence ID" value="XM_024739092.1"/>
</dbReference>
<sequence length="2077" mass="228797">MMNGTTPDQERPPVSEPVWERPWSVEEIRRSSQSWSLAADAGLLQFLQEFSQQTISRTHEIKKQVDGLIRETKATDCRLHNVFNDFLMLSNTQFIENRVYDEEVEEPVPKPEAEKPEQEKTREQKEVDLIPKVQEAVNYGLQVLDSAFEQLDIKAGNSDSEEDDANERVELILEPKDLYIDRPLPYLIGSKLFMEQEDVGLGELSSEEGSVGSDRGSIADSEEENEEEESDEDFANHSDNDQNRHTAQMSDEEEDDDGCDIFADSEKEEEDTEDIEENSRPKKSRPTSFADELAARIKGDAASRVEEEQTTLAPGEAKPRKTLKEKKERKTPSDDEEDNLFAPPKLTDEDFSPFGARGGLFSGGKGLFDDEDEEQSDLFMDAPQDRGARASVNEVSSSSKPGKKIPAGAVSVFLGDTDVFGATCAPSLKEAQKPEQPTPGKSSYLPAPAGLFDDDDDDDDFFAASRSKPPKTDKVKSTASIFDDEEGDLFKEKAAALPEATVSQTDENKERAEKKVTLPSSKNLKPLSETKTHKGLFSDEDDSEDLFSSQSVSKSKDASLLPSKLPTSVSLFDDEDEEDNLFGATAAKKQSSSLLTQSQEKTKPSELSKKKASALLFSSDEEDQWNITDSQTNLASDKSKGELRDSGTTQDQEIKAVKKAGLFEEDNEDDLFAIAKDSQKKTQRASLLFEDDCDSGSSLFGSPPASAPPATTKKETVPDVPPLLFSDEEEKEARLGVKPVAKKAESAKESSEFGRTSVAEESGKEGSLNVPTQEAAKHSDLFSASSPLDRGAKTRTKTVLSLFDEEEDKTEDQNSFQALKKEVGKSPDANACPKSTGVFQDEELLFSHKLQKDNDPDVDLFSGTKKTRLLEPSVGSLFGDDEDDDLFSSAKSHPLIPEKKVVKKDHSVSSFKNQKHPESTPGIKEKGIWKSETPQDSPGPAPFKTKEPSPWIWKIQANLAINPAALLPTAAPQISGMKSVLPELGVPSSEPGRIHSLESMPTLPGSGEAGVSFDLPAQADTLHSVNKTRVKVRGKRRPQTRAARRLAAQESSEAEDMSIPRGFVAQLADGVISPDGHQPQPRAAGGEDSSEEAVAAAIPTWAGGPVLGTDRNPFVKSLGQPLEDDLFDSGDIFSKGIASQSTGRRKAKVKAADSLANPAGGSKEKSPMFPALSEAVSDDDLFQSVKPKPAKKTNPFPLLEDEDDLFTDQKGKKNESKSNSQQDVITKAQDIFEDDIFATEAMKASQKTREKERTFDSNLFDDNIDIFADLTVKPKEKSKKKVEAKSIFDDDMDDIFSSGIQAKTTKPKSRSSQTVPESRSEQKVQNSKHEQRYTLPMFKADLVRTGIQLPTTYSRGIRKVKVMDNRKDPPFFNEDNVGPFYYRLPFYDTMELFIETLTGTCFELRVSRFEAVISVKAKIRRLEGIPICQQHLIWNNMELEDDYCLNDYNISEGCTLKLVLAMRGGPINTRRVPMEDPLREMAEYMDSSRDEVWEKTSCNKQVTFLVYREGDQLNFFRVVDRGDGTLTPLSESLSGGSVYNLHTDEDEEIEPSPSGQQIIENSITMNKMKLLKAKMENMNLSKKPKKPVKVKPRPPVVPRPSSSSTPAACHRLLRVLPHIGQSCLPSSGNTYLPDSASNAISSLPALPPADISISSIASDFIKEDNNWESNTQSHSHSGFKLPPQIPPMEFENDKELADSVLHLGSSLPRQTKNFTGNLSSNNEDDTVLFPTSEECVTEESLLPEVGSFASFTEGNADEQSSGLEGTQKINPEFSLTNGDKGLKATEQHLKHVARVLSGESVETAVLDHRELSPHKNRLLSPLHCSAPMSLHNSLVKPQRQSKCFESGNLQSSASQNVLRSLDIRNITDSSFPRTTCFRAVKVDSPGKRSDIISKVEARDITEMANKASKEPVGCVNNIGFLASLARSASRDSLQSTRGAGRLRTSGIGLFTNLQHFQEESLRKSSPQLEPTEFFLSARGIGMNGNNTAAGKRVGECTHHLPPVKAPIQTKKKTTKHCFLCGKKTGLATSYECRCGNNFCASHRYAETHSCTYDYKSAGRRYLQEANPVVNAPKLPKI</sequence>
<feature type="compositionally biased region" description="Acidic residues" evidence="5">
    <location>
        <begin position="220"/>
        <end position="233"/>
    </location>
</feature>
<feature type="region of interest" description="Disordered" evidence="5">
    <location>
        <begin position="898"/>
        <end position="947"/>
    </location>
</feature>
<feature type="compositionally biased region" description="Basic and acidic residues" evidence="5">
    <location>
        <begin position="506"/>
        <end position="516"/>
    </location>
</feature>
<feature type="compositionally biased region" description="Low complexity" evidence="5">
    <location>
        <begin position="588"/>
        <end position="599"/>
    </location>
</feature>